<accession>A0A250XRL9</accession>
<feature type="compositionally biased region" description="Basic and acidic residues" evidence="1">
    <location>
        <begin position="542"/>
        <end position="556"/>
    </location>
</feature>
<name>A0A250XRL9_9CHLO</name>
<organism evidence="2 3">
    <name type="scientific">Chlamydomonas eustigma</name>
    <dbReference type="NCBI Taxonomy" id="1157962"/>
    <lineage>
        <taxon>Eukaryota</taxon>
        <taxon>Viridiplantae</taxon>
        <taxon>Chlorophyta</taxon>
        <taxon>core chlorophytes</taxon>
        <taxon>Chlorophyceae</taxon>
        <taxon>CS clade</taxon>
        <taxon>Chlamydomonadales</taxon>
        <taxon>Chlamydomonadaceae</taxon>
        <taxon>Chlamydomonas</taxon>
    </lineage>
</organism>
<protein>
    <recommendedName>
        <fullName evidence="4">Helicase ATP-binding domain-containing protein</fullName>
    </recommendedName>
</protein>
<evidence type="ECO:0000313" key="3">
    <source>
        <dbReference type="Proteomes" id="UP000232323"/>
    </source>
</evidence>
<feature type="compositionally biased region" description="Basic and acidic residues" evidence="1">
    <location>
        <begin position="567"/>
        <end position="583"/>
    </location>
</feature>
<reference evidence="2 3" key="1">
    <citation type="submission" date="2017-08" db="EMBL/GenBank/DDBJ databases">
        <title>Acidophilic green algal genome provides insights into adaptation to an acidic environment.</title>
        <authorList>
            <person name="Hirooka S."/>
            <person name="Hirose Y."/>
            <person name="Kanesaki Y."/>
            <person name="Higuchi S."/>
            <person name="Fujiwara T."/>
            <person name="Onuma R."/>
            <person name="Era A."/>
            <person name="Ohbayashi R."/>
            <person name="Uzuka A."/>
            <person name="Nozaki H."/>
            <person name="Yoshikawa H."/>
            <person name="Miyagishima S.Y."/>
        </authorList>
    </citation>
    <scope>NUCLEOTIDE SEQUENCE [LARGE SCALE GENOMIC DNA]</scope>
    <source>
        <strain evidence="2 3">NIES-2499</strain>
    </source>
</reference>
<comment type="caution">
    <text evidence="2">The sequence shown here is derived from an EMBL/GenBank/DDBJ whole genome shotgun (WGS) entry which is preliminary data.</text>
</comment>
<evidence type="ECO:0008006" key="4">
    <source>
        <dbReference type="Google" id="ProtNLM"/>
    </source>
</evidence>
<evidence type="ECO:0000313" key="2">
    <source>
        <dbReference type="EMBL" id="GAX85731.1"/>
    </source>
</evidence>
<feature type="compositionally biased region" description="Basic residues" evidence="1">
    <location>
        <begin position="510"/>
        <end position="526"/>
    </location>
</feature>
<dbReference type="Gene3D" id="3.40.50.300">
    <property type="entry name" value="P-loop containing nucleotide triphosphate hydrolases"/>
    <property type="match status" value="1"/>
</dbReference>
<feature type="region of interest" description="Disordered" evidence="1">
    <location>
        <begin position="447"/>
        <end position="594"/>
    </location>
</feature>
<dbReference type="InterPro" id="IPR027417">
    <property type="entry name" value="P-loop_NTPase"/>
</dbReference>
<dbReference type="OrthoDB" id="559942at2759"/>
<proteinExistence type="predicted"/>
<dbReference type="AlphaFoldDB" id="A0A250XRL9"/>
<sequence length="594" mass="65659">MMMKWPLLDRAAFLGFRPPRAEGDDEGMFEQQKFCRDFLQHDGPYRGLLLYHGLGTGKTCSAIATSELLRAQGHMRVCVMLAASLEANYVSQVRLCGARLFRESQRWRRGDASDASSPWRDWAPDDVVGTPFPSLTDEQKDEVSRVVEARIRDTHRFVHYNGLNAAAASRLAAEGFDDTVVVIDEVHNFVSNLGGGKLVGVVYDALMAAKRAKLVLLSGTPLVNDPEELAYLVNLVAGPIVVHTVQVPLGDDGGALDKVRACGHVHEAWQSRPGEVSVRLVPEGFVRAPGDTSGTFVVRSTMEERDRMGCLRAAGRVVGERRLLLLPTDPAKFREAFINDDDTLKNADVLALRLIGAISFVQSLDTGLYPTLRSVSLVRLPLSPTQFSVYTTTLPASVVHEARRTHRRQRASIILHRTLHRVLQRGLGGCFRDAPGVQQPRLRIAARIRDPKDRRHDLQPPRRGGGRAAHHEVRRGGHQHEERPGGPRARAVLARQPHRAGDRARSSRALPRRPPARGPDRRRLHLCQHDDPGAGQVPQEGRWADLRRAGPRDRAAQAKPAVLAPGRHAESRGRLRHGLREVPGRTGHAHVQGG</sequence>
<dbReference type="EMBL" id="BEGY01000187">
    <property type="protein sequence ID" value="GAX85731.1"/>
    <property type="molecule type" value="Genomic_DNA"/>
</dbReference>
<evidence type="ECO:0000256" key="1">
    <source>
        <dbReference type="SAM" id="MobiDB-lite"/>
    </source>
</evidence>
<feature type="compositionally biased region" description="Basic and acidic residues" evidence="1">
    <location>
        <begin position="447"/>
        <end position="460"/>
    </location>
</feature>
<dbReference type="SUPFAM" id="SSF52540">
    <property type="entry name" value="P-loop containing nucleoside triphosphate hydrolases"/>
    <property type="match status" value="1"/>
</dbReference>
<dbReference type="Proteomes" id="UP000232323">
    <property type="component" value="Unassembled WGS sequence"/>
</dbReference>
<feature type="compositionally biased region" description="Basic and acidic residues" evidence="1">
    <location>
        <begin position="469"/>
        <end position="485"/>
    </location>
</feature>
<gene>
    <name evidence="2" type="ORF">CEUSTIGMA_g13146.t1</name>
</gene>
<keyword evidence="3" id="KW-1185">Reference proteome</keyword>